<accession>A0AAD9DFU2</accession>
<comment type="caution">
    <text evidence="2">The sequence shown here is derived from an EMBL/GenBank/DDBJ whole genome shotgun (WGS) entry which is preliminary data.</text>
</comment>
<dbReference type="InterPro" id="IPR049227">
    <property type="entry name" value="DUF6824"/>
</dbReference>
<gene>
    <name evidence="2" type="ORF">QTG54_005162</name>
</gene>
<evidence type="ECO:0000259" key="1">
    <source>
        <dbReference type="Pfam" id="PF20710"/>
    </source>
</evidence>
<name>A0AAD9DFU2_9STRA</name>
<dbReference type="Proteomes" id="UP001224775">
    <property type="component" value="Unassembled WGS sequence"/>
</dbReference>
<dbReference type="Pfam" id="PF20710">
    <property type="entry name" value="DUF6824"/>
    <property type="match status" value="1"/>
</dbReference>
<reference evidence="2" key="1">
    <citation type="submission" date="2023-06" db="EMBL/GenBank/DDBJ databases">
        <title>Survivors Of The Sea: Transcriptome response of Skeletonema marinoi to long-term dormancy.</title>
        <authorList>
            <person name="Pinder M.I.M."/>
            <person name="Kourtchenko O."/>
            <person name="Robertson E.K."/>
            <person name="Larsson T."/>
            <person name="Maumus F."/>
            <person name="Osuna-Cruz C.M."/>
            <person name="Vancaester E."/>
            <person name="Stenow R."/>
            <person name="Vandepoele K."/>
            <person name="Ploug H."/>
            <person name="Bruchert V."/>
            <person name="Godhe A."/>
            <person name="Topel M."/>
        </authorList>
    </citation>
    <scope>NUCLEOTIDE SEQUENCE</scope>
    <source>
        <strain evidence="2">R05AC</strain>
    </source>
</reference>
<feature type="non-terminal residue" evidence="2">
    <location>
        <position position="1"/>
    </location>
</feature>
<feature type="domain" description="DUF6824" evidence="1">
    <location>
        <begin position="8"/>
        <end position="87"/>
    </location>
</feature>
<dbReference type="AlphaFoldDB" id="A0AAD9DFU2"/>
<evidence type="ECO:0000313" key="3">
    <source>
        <dbReference type="Proteomes" id="UP001224775"/>
    </source>
</evidence>
<protein>
    <recommendedName>
        <fullName evidence="1">DUF6824 domain-containing protein</fullName>
    </recommendedName>
</protein>
<evidence type="ECO:0000313" key="2">
    <source>
        <dbReference type="EMBL" id="KAK1744629.1"/>
    </source>
</evidence>
<sequence length="88" mass="9636">MIEPTSGDILLGRGVPINKVYCEIISANAATYAASTKSDKTNMSANIVTELLNSNPPRRFLEKSETGKWQEVPLKRAVTKTSQALRDV</sequence>
<organism evidence="2 3">
    <name type="scientific">Skeletonema marinoi</name>
    <dbReference type="NCBI Taxonomy" id="267567"/>
    <lineage>
        <taxon>Eukaryota</taxon>
        <taxon>Sar</taxon>
        <taxon>Stramenopiles</taxon>
        <taxon>Ochrophyta</taxon>
        <taxon>Bacillariophyta</taxon>
        <taxon>Coscinodiscophyceae</taxon>
        <taxon>Thalassiosirophycidae</taxon>
        <taxon>Thalassiosirales</taxon>
        <taxon>Skeletonemataceae</taxon>
        <taxon>Skeletonema</taxon>
        <taxon>Skeletonema marinoi-dohrnii complex</taxon>
    </lineage>
</organism>
<proteinExistence type="predicted"/>
<keyword evidence="3" id="KW-1185">Reference proteome</keyword>
<dbReference type="EMBL" id="JATAAI010000007">
    <property type="protein sequence ID" value="KAK1744629.1"/>
    <property type="molecule type" value="Genomic_DNA"/>
</dbReference>